<organism evidence="1 2">
    <name type="scientific">Senna tora</name>
    <dbReference type="NCBI Taxonomy" id="362788"/>
    <lineage>
        <taxon>Eukaryota</taxon>
        <taxon>Viridiplantae</taxon>
        <taxon>Streptophyta</taxon>
        <taxon>Embryophyta</taxon>
        <taxon>Tracheophyta</taxon>
        <taxon>Spermatophyta</taxon>
        <taxon>Magnoliopsida</taxon>
        <taxon>eudicotyledons</taxon>
        <taxon>Gunneridae</taxon>
        <taxon>Pentapetalae</taxon>
        <taxon>rosids</taxon>
        <taxon>fabids</taxon>
        <taxon>Fabales</taxon>
        <taxon>Fabaceae</taxon>
        <taxon>Caesalpinioideae</taxon>
        <taxon>Cassia clade</taxon>
        <taxon>Senna</taxon>
    </lineage>
</organism>
<dbReference type="Proteomes" id="UP000634136">
    <property type="component" value="Unassembled WGS sequence"/>
</dbReference>
<keyword evidence="2" id="KW-1185">Reference proteome</keyword>
<dbReference type="AlphaFoldDB" id="A0A834XGQ4"/>
<protein>
    <submittedName>
        <fullName evidence="1">Ribonuclease H</fullName>
    </submittedName>
</protein>
<evidence type="ECO:0000313" key="1">
    <source>
        <dbReference type="EMBL" id="KAF7844263.1"/>
    </source>
</evidence>
<name>A0A834XGQ4_9FABA</name>
<reference evidence="1" key="1">
    <citation type="submission" date="2020-09" db="EMBL/GenBank/DDBJ databases">
        <title>Genome-Enabled Discovery of Anthraquinone Biosynthesis in Senna tora.</title>
        <authorList>
            <person name="Kang S.-H."/>
            <person name="Pandey R.P."/>
            <person name="Lee C.-M."/>
            <person name="Sim J.-S."/>
            <person name="Jeong J.-T."/>
            <person name="Choi B.-S."/>
            <person name="Jung M."/>
            <person name="Ginzburg D."/>
            <person name="Zhao K."/>
            <person name="Won S.Y."/>
            <person name="Oh T.-J."/>
            <person name="Yu Y."/>
            <person name="Kim N.-H."/>
            <person name="Lee O.R."/>
            <person name="Lee T.-H."/>
            <person name="Bashyal P."/>
            <person name="Kim T.-S."/>
            <person name="Lee W.-H."/>
            <person name="Kawkins C."/>
            <person name="Kim C.-K."/>
            <person name="Kim J.S."/>
            <person name="Ahn B.O."/>
            <person name="Rhee S.Y."/>
            <person name="Sohng J.K."/>
        </authorList>
    </citation>
    <scope>NUCLEOTIDE SEQUENCE</scope>
    <source>
        <tissue evidence="1">Leaf</tissue>
    </source>
</reference>
<sequence>MAGHNYTKKGQNRGRWRVGTVRKVETEDLLERLANMSMRDKEEREHTNAVVGNKGMEVCEDHDGKRREIVEDVAVKTNKMEIANLESNNDEGSPLTCLQSFDGEENIKQYNFEKEEDGRVLAEIQNMEGIAEVQSHENIKENLDPKVKSLNMKMWKRMARNNGQSPKKDGTMATGGKRKVALEDMTFNDVAELNGRKVTTCKRPTNPTVVVEKVSYLLTVDGVEWDVEKICDLFNEEVCNQIVSIPPDKEQGGDRWVWEHDNKGVYSVKTGYRNAMLEEWSSFETGLDIDSEGALEQRGLRINENCAMCNNAPEDVYHAVIDCPDLQYMWVEANYDYSSRVLHANALEWLVVEAGDWKDEQISALAIASYYAWERRNKKKFCNEVVRVEELWSRVERVMDETQMVLCSSESNRGHPALLEWEKPASNFVKINVDAVLKKDGGGVLGGLLRDEHSRCLGVLFGGLSK</sequence>
<accession>A0A834XGQ4</accession>
<dbReference type="EMBL" id="JAAIUW010000001">
    <property type="protein sequence ID" value="KAF7844263.1"/>
    <property type="molecule type" value="Genomic_DNA"/>
</dbReference>
<comment type="caution">
    <text evidence="1">The sequence shown here is derived from an EMBL/GenBank/DDBJ whole genome shotgun (WGS) entry which is preliminary data.</text>
</comment>
<proteinExistence type="predicted"/>
<gene>
    <name evidence="1" type="ORF">G2W53_001168</name>
</gene>
<evidence type="ECO:0000313" key="2">
    <source>
        <dbReference type="Proteomes" id="UP000634136"/>
    </source>
</evidence>